<gene>
    <name evidence="1" type="ORF">B0H17DRAFT_913006</name>
</gene>
<feature type="non-terminal residue" evidence="1">
    <location>
        <position position="218"/>
    </location>
</feature>
<reference evidence="1" key="1">
    <citation type="submission" date="2023-03" db="EMBL/GenBank/DDBJ databases">
        <title>Massive genome expansion in bonnet fungi (Mycena s.s.) driven by repeated elements and novel gene families across ecological guilds.</title>
        <authorList>
            <consortium name="Lawrence Berkeley National Laboratory"/>
            <person name="Harder C.B."/>
            <person name="Miyauchi S."/>
            <person name="Viragh M."/>
            <person name="Kuo A."/>
            <person name="Thoen E."/>
            <person name="Andreopoulos B."/>
            <person name="Lu D."/>
            <person name="Skrede I."/>
            <person name="Drula E."/>
            <person name="Henrissat B."/>
            <person name="Morin E."/>
            <person name="Kohler A."/>
            <person name="Barry K."/>
            <person name="LaButti K."/>
            <person name="Morin E."/>
            <person name="Salamov A."/>
            <person name="Lipzen A."/>
            <person name="Mereny Z."/>
            <person name="Hegedus B."/>
            <person name="Baldrian P."/>
            <person name="Stursova M."/>
            <person name="Weitz H."/>
            <person name="Taylor A."/>
            <person name="Grigoriev I.V."/>
            <person name="Nagy L.G."/>
            <person name="Martin F."/>
            <person name="Kauserud H."/>
        </authorList>
    </citation>
    <scope>NUCLEOTIDE SEQUENCE</scope>
    <source>
        <strain evidence="1">CBHHK067</strain>
    </source>
</reference>
<evidence type="ECO:0000313" key="1">
    <source>
        <dbReference type="EMBL" id="KAJ7698730.1"/>
    </source>
</evidence>
<keyword evidence="2" id="KW-1185">Reference proteome</keyword>
<organism evidence="1 2">
    <name type="scientific">Mycena rosella</name>
    <name type="common">Pink bonnet</name>
    <name type="synonym">Agaricus rosellus</name>
    <dbReference type="NCBI Taxonomy" id="1033263"/>
    <lineage>
        <taxon>Eukaryota</taxon>
        <taxon>Fungi</taxon>
        <taxon>Dikarya</taxon>
        <taxon>Basidiomycota</taxon>
        <taxon>Agaricomycotina</taxon>
        <taxon>Agaricomycetes</taxon>
        <taxon>Agaricomycetidae</taxon>
        <taxon>Agaricales</taxon>
        <taxon>Marasmiineae</taxon>
        <taxon>Mycenaceae</taxon>
        <taxon>Mycena</taxon>
    </lineage>
</organism>
<proteinExistence type="predicted"/>
<comment type="caution">
    <text evidence="1">The sequence shown here is derived from an EMBL/GenBank/DDBJ whole genome shotgun (WGS) entry which is preliminary data.</text>
</comment>
<evidence type="ECO:0000313" key="2">
    <source>
        <dbReference type="Proteomes" id="UP001221757"/>
    </source>
</evidence>
<name>A0AAD7GK45_MYCRO</name>
<dbReference type="AlphaFoldDB" id="A0AAD7GK45"/>
<dbReference type="EMBL" id="JARKIE010000025">
    <property type="protein sequence ID" value="KAJ7698730.1"/>
    <property type="molecule type" value="Genomic_DNA"/>
</dbReference>
<feature type="non-terminal residue" evidence="1">
    <location>
        <position position="1"/>
    </location>
</feature>
<accession>A0AAD7GK45</accession>
<sequence>DSQLYSRLLLSKGAGYPLWQPEPYDDLPMEYKETGVRIGDVGIITSDGAFDFVFNICVAIDDPINSVGVPDGFEIVELHHGDVRRAPRHYPPGSDVSSAKLRKHDLAIDASTAITPAGAGAGLAISTSSREAAVLLLPAGGASLDLRRKQLFRDYALKHADSWYRFLNIRLGRLIENGAVYLVTGCDKAAAWGVACFSHEASEGEVSLELTASVVASG</sequence>
<dbReference type="Proteomes" id="UP001221757">
    <property type="component" value="Unassembled WGS sequence"/>
</dbReference>
<protein>
    <submittedName>
        <fullName evidence="1">Uncharacterized protein</fullName>
    </submittedName>
</protein>